<dbReference type="EMBL" id="JAUQSZ010000009">
    <property type="protein sequence ID" value="MDO7843300.1"/>
    <property type="molecule type" value="Genomic_DNA"/>
</dbReference>
<feature type="transmembrane region" description="Helical" evidence="13">
    <location>
        <begin position="32"/>
        <end position="53"/>
    </location>
</feature>
<dbReference type="PROSITE" id="PS01000">
    <property type="entry name" value="SDH_CYT_1"/>
    <property type="match status" value="1"/>
</dbReference>
<comment type="caution">
    <text evidence="14">The sequence shown here is derived from an EMBL/GenBank/DDBJ whole genome shotgun (WGS) entry which is preliminary data.</text>
</comment>
<name>A0ABT9A0E1_9SPHN</name>
<dbReference type="InterPro" id="IPR034804">
    <property type="entry name" value="SQR/QFR_C/D"/>
</dbReference>
<evidence type="ECO:0000256" key="8">
    <source>
        <dbReference type="ARBA" id="ARBA00022723"/>
    </source>
</evidence>
<sequence>MATQRPIARPLSPHLSIWKWGPHMTVSILHRVTGDGMATVGTVVLVWWLAAIAGGERSYATFHFVFGEWLGGALGYLFGVGLTLSFFQHLASGIRHFVLDTGAGYELKGNRRGSMATFAFSIIATAAFWAYLLGVK</sequence>
<reference evidence="14" key="1">
    <citation type="submission" date="2023-07" db="EMBL/GenBank/DDBJ databases">
        <authorList>
            <person name="Kim M.K."/>
        </authorList>
    </citation>
    <scope>NUCLEOTIDE SEQUENCE</scope>
    <source>
        <strain evidence="14">CA1-15</strain>
    </source>
</reference>
<comment type="similarity">
    <text evidence="4">Belongs to the cytochrome b560 family.</text>
</comment>
<gene>
    <name evidence="14" type="primary">sdhC</name>
    <name evidence="14" type="ORF">Q5H94_13270</name>
</gene>
<evidence type="ECO:0000256" key="4">
    <source>
        <dbReference type="ARBA" id="ARBA00007244"/>
    </source>
</evidence>
<dbReference type="PANTHER" id="PTHR10978:SF5">
    <property type="entry name" value="SUCCINATE DEHYDROGENASE CYTOCHROME B560 SUBUNIT, MITOCHONDRIAL"/>
    <property type="match status" value="1"/>
</dbReference>
<dbReference type="InterPro" id="IPR000701">
    <property type="entry name" value="SuccDH_FuR_B_TM-su"/>
</dbReference>
<evidence type="ECO:0000256" key="5">
    <source>
        <dbReference type="ARBA" id="ARBA00020076"/>
    </source>
</evidence>
<evidence type="ECO:0000313" key="14">
    <source>
        <dbReference type="EMBL" id="MDO7843300.1"/>
    </source>
</evidence>
<dbReference type="CDD" id="cd03499">
    <property type="entry name" value="SQR_TypeC_SdhC"/>
    <property type="match status" value="1"/>
</dbReference>
<evidence type="ECO:0000256" key="13">
    <source>
        <dbReference type="SAM" id="Phobius"/>
    </source>
</evidence>
<keyword evidence="9 13" id="KW-1133">Transmembrane helix</keyword>
<dbReference type="PANTHER" id="PTHR10978">
    <property type="entry name" value="SUCCINATE DEHYDROGENASE CYTOCHROME B560 SUBUNIT"/>
    <property type="match status" value="1"/>
</dbReference>
<feature type="transmembrane region" description="Helical" evidence="13">
    <location>
        <begin position="73"/>
        <end position="94"/>
    </location>
</feature>
<evidence type="ECO:0000256" key="9">
    <source>
        <dbReference type="ARBA" id="ARBA00022989"/>
    </source>
</evidence>
<dbReference type="Gene3D" id="1.20.1300.10">
    <property type="entry name" value="Fumarate reductase/succinate dehydrogenase, transmembrane subunit"/>
    <property type="match status" value="1"/>
</dbReference>
<evidence type="ECO:0000256" key="2">
    <source>
        <dbReference type="ARBA" id="ARBA00004050"/>
    </source>
</evidence>
<dbReference type="InterPro" id="IPR014314">
    <property type="entry name" value="Succ_DH_cytb556"/>
</dbReference>
<evidence type="ECO:0000256" key="7">
    <source>
        <dbReference type="ARBA" id="ARBA00022692"/>
    </source>
</evidence>
<keyword evidence="8" id="KW-0479">Metal-binding</keyword>
<proteinExistence type="inferred from homology"/>
<evidence type="ECO:0000256" key="1">
    <source>
        <dbReference type="ARBA" id="ARBA00001971"/>
    </source>
</evidence>
<evidence type="ECO:0000256" key="10">
    <source>
        <dbReference type="ARBA" id="ARBA00023004"/>
    </source>
</evidence>
<evidence type="ECO:0000256" key="12">
    <source>
        <dbReference type="ARBA" id="ARBA00025912"/>
    </source>
</evidence>
<keyword evidence="15" id="KW-1185">Reference proteome</keyword>
<keyword evidence="11 13" id="KW-0472">Membrane</keyword>
<protein>
    <recommendedName>
        <fullName evidence="5">Succinate dehydrogenase cytochrome b556 subunit</fullName>
    </recommendedName>
</protein>
<evidence type="ECO:0000256" key="11">
    <source>
        <dbReference type="ARBA" id="ARBA00023136"/>
    </source>
</evidence>
<evidence type="ECO:0000256" key="6">
    <source>
        <dbReference type="ARBA" id="ARBA00022617"/>
    </source>
</evidence>
<keyword evidence="10" id="KW-0408">Iron</keyword>
<dbReference type="RefSeq" id="WP_304561758.1">
    <property type="nucleotide sequence ID" value="NZ_JAUQSZ010000009.1"/>
</dbReference>
<keyword evidence="6" id="KW-0349">Heme</keyword>
<accession>A0ABT9A0E1</accession>
<dbReference type="Pfam" id="PF01127">
    <property type="entry name" value="Sdh_cyt"/>
    <property type="match status" value="1"/>
</dbReference>
<comment type="subunit">
    <text evidence="12">Part of an enzyme complex containing four subunits: a flavoprotein, an iron-sulfur protein, plus two membrane-anchoring proteins, SdhC and SdhD. The complex can form homotrimers.</text>
</comment>
<evidence type="ECO:0000313" key="15">
    <source>
        <dbReference type="Proteomes" id="UP001176468"/>
    </source>
</evidence>
<dbReference type="NCBIfam" id="TIGR02970">
    <property type="entry name" value="succ_dehyd_cytB"/>
    <property type="match status" value="1"/>
</dbReference>
<comment type="cofactor">
    <cofactor evidence="1">
        <name>heme</name>
        <dbReference type="ChEBI" id="CHEBI:30413"/>
    </cofactor>
</comment>
<dbReference type="SUPFAM" id="SSF81343">
    <property type="entry name" value="Fumarate reductase respiratory complex transmembrane subunits"/>
    <property type="match status" value="1"/>
</dbReference>
<evidence type="ECO:0000256" key="3">
    <source>
        <dbReference type="ARBA" id="ARBA00004141"/>
    </source>
</evidence>
<comment type="subcellular location">
    <subcellularLocation>
        <location evidence="3">Membrane</location>
        <topology evidence="3">Multi-pass membrane protein</topology>
    </subcellularLocation>
</comment>
<dbReference type="Proteomes" id="UP001176468">
    <property type="component" value="Unassembled WGS sequence"/>
</dbReference>
<organism evidence="14 15">
    <name type="scientific">Sphingomonas immobilis</name>
    <dbReference type="NCBI Taxonomy" id="3063997"/>
    <lineage>
        <taxon>Bacteria</taxon>
        <taxon>Pseudomonadati</taxon>
        <taxon>Pseudomonadota</taxon>
        <taxon>Alphaproteobacteria</taxon>
        <taxon>Sphingomonadales</taxon>
        <taxon>Sphingomonadaceae</taxon>
        <taxon>Sphingomonas</taxon>
    </lineage>
</organism>
<feature type="transmembrane region" description="Helical" evidence="13">
    <location>
        <begin position="115"/>
        <end position="134"/>
    </location>
</feature>
<dbReference type="InterPro" id="IPR018495">
    <property type="entry name" value="Succ_DH_cyt_bsu_CS"/>
</dbReference>
<keyword evidence="7 13" id="KW-0812">Transmembrane</keyword>
<dbReference type="PIRSF" id="PIRSF000178">
    <property type="entry name" value="SDH_cyt_b560"/>
    <property type="match status" value="1"/>
</dbReference>
<comment type="function">
    <text evidence="2">Membrane-anchoring subunit of succinate dehydrogenase (SDH).</text>
</comment>